<dbReference type="Proteomes" id="UP000564378">
    <property type="component" value="Unassembled WGS sequence"/>
</dbReference>
<dbReference type="PANTHER" id="PTHR30451">
    <property type="entry name" value="OUTER MEMBRANE USHER PROTEIN"/>
    <property type="match status" value="1"/>
</dbReference>
<feature type="chain" id="PRO_5032340225" evidence="1">
    <location>
        <begin position="24"/>
        <end position="822"/>
    </location>
</feature>
<proteinExistence type="predicted"/>
<evidence type="ECO:0000313" key="2">
    <source>
        <dbReference type="EMBL" id="MBC2778760.1"/>
    </source>
</evidence>
<dbReference type="GO" id="GO:0015473">
    <property type="term" value="F:fimbrial usher porin activity"/>
    <property type="evidence" value="ECO:0007669"/>
    <property type="project" value="InterPro"/>
</dbReference>
<reference evidence="2 3" key="1">
    <citation type="submission" date="2020-08" db="EMBL/GenBank/DDBJ databases">
        <title>Draft genome sequence of Parasphingopyxis sp. GrpM-11.</title>
        <authorList>
            <person name="Oh J."/>
            <person name="Roh D.-H."/>
        </authorList>
    </citation>
    <scope>NUCLEOTIDE SEQUENCE [LARGE SCALE GENOMIC DNA]</scope>
    <source>
        <strain evidence="2 3">GrpM-11</strain>
    </source>
</reference>
<evidence type="ECO:0000256" key="1">
    <source>
        <dbReference type="SAM" id="SignalP"/>
    </source>
</evidence>
<dbReference type="Gene3D" id="2.60.40.3110">
    <property type="match status" value="1"/>
</dbReference>
<dbReference type="GO" id="GO:0009297">
    <property type="term" value="P:pilus assembly"/>
    <property type="evidence" value="ECO:0007669"/>
    <property type="project" value="InterPro"/>
</dbReference>
<keyword evidence="3" id="KW-1185">Reference proteome</keyword>
<sequence>MQRAGLAALAGCLATGTATPAKAWQPSTYLATTLTTAAQSRDMSFTVPLVHNQQVRGDVLIQVAANGDVAYESVSLRREVESLLNDAGRQRLDNALSGSIFVSPETLAAAGFEIRFDQNRLEIVVDNIDGDFRPVGTLGTPSRQQTVSPLPTIEPADFSAFLNINGNFDYDETEGMRNPEIYVFGATRFQNVVVELDGAFTDQFDGDYRFYRRSVRAIYDRPDQYQRISAGDLRPDTIPLLRTPYIGGAAIERRRQTFEPFLPISRLGGQEVYLDSRSEVDVLINGVEYQTFQLEAGRYDLANLPLQFGSNDVQLVVRDSAGRRQTINYDYFFEPLDLDAGDYEYVFSVGAVANELSFEPDYSDDIAVVGYYRKAFSDAFILGGGVQLTEDIQIAAAELTVVPQVIPGVFDLQAGASTGNGTGYAFRGSYRWRSSGGYENRRQLSLTVDYESANYQTLGELIPRTNSTLNLSASYTQSFSLNTYGSAGLNYTRQGGGRPDRTVAYAEVVHRLNDRFRLTGGVEYGDDEFYSRNFGVRLGVSVLFGGRHRANADYRSRTETFRATVARGADDHVGSWGYDVGFTDTRGDTSADASVDYIGNRFEARGSVFTNGPDIGGITNQTRARLQLGTSIAFADGTFGIGRPINDSFAVAQAHPSLDDREVITGRTLRNDQYYARSGILGAAVQSDISSYSEQNIQYDVAGLATAYDIGDGLVRVDPPFHSGYKIVVGNDRFVSAIGNLLIDGEPVALATGRVTSTDDEGFETQPFFTNSVGRFGIIGLAPGKTYLVTIAGTGRVLSIEVPEENEGLYRMGTVELVTESE</sequence>
<dbReference type="Pfam" id="PF00577">
    <property type="entry name" value="Usher"/>
    <property type="match status" value="1"/>
</dbReference>
<name>A0A842I350_9SPHN</name>
<dbReference type="PANTHER" id="PTHR30451:SF5">
    <property type="entry name" value="SLR0019 PROTEIN"/>
    <property type="match status" value="1"/>
</dbReference>
<dbReference type="GO" id="GO:0009279">
    <property type="term" value="C:cell outer membrane"/>
    <property type="evidence" value="ECO:0007669"/>
    <property type="project" value="TreeGrafter"/>
</dbReference>
<feature type="signal peptide" evidence="1">
    <location>
        <begin position="1"/>
        <end position="23"/>
    </location>
</feature>
<dbReference type="AlphaFoldDB" id="A0A842I350"/>
<evidence type="ECO:0000313" key="3">
    <source>
        <dbReference type="Proteomes" id="UP000564378"/>
    </source>
</evidence>
<protein>
    <submittedName>
        <fullName evidence="2">Fimbria/pilus outer membrane usher protein</fullName>
    </submittedName>
</protein>
<comment type="caution">
    <text evidence="2">The sequence shown here is derived from an EMBL/GenBank/DDBJ whole genome shotgun (WGS) entry which is preliminary data.</text>
</comment>
<gene>
    <name evidence="2" type="ORF">H6P80_14140</name>
</gene>
<accession>A0A842I350</accession>
<keyword evidence="1" id="KW-0732">Signal</keyword>
<organism evidence="2 3">
    <name type="scientific">Parasphingopyxis marina</name>
    <dbReference type="NCBI Taxonomy" id="2761622"/>
    <lineage>
        <taxon>Bacteria</taxon>
        <taxon>Pseudomonadati</taxon>
        <taxon>Pseudomonadota</taxon>
        <taxon>Alphaproteobacteria</taxon>
        <taxon>Sphingomonadales</taxon>
        <taxon>Sphingomonadaceae</taxon>
        <taxon>Parasphingopyxis</taxon>
    </lineage>
</organism>
<dbReference type="EMBL" id="JACJVJ010000002">
    <property type="protein sequence ID" value="MBC2778760.1"/>
    <property type="molecule type" value="Genomic_DNA"/>
</dbReference>
<dbReference type="InterPro" id="IPR000015">
    <property type="entry name" value="Fimb_usher"/>
</dbReference>
<dbReference type="RefSeq" id="WP_185801989.1">
    <property type="nucleotide sequence ID" value="NZ_JACJVJ010000002.1"/>
</dbReference>